<proteinExistence type="predicted"/>
<keyword evidence="3" id="KW-1185">Reference proteome</keyword>
<dbReference type="SMART" id="SM00382">
    <property type="entry name" value="AAA"/>
    <property type="match status" value="1"/>
</dbReference>
<sequence>MENQSTDKLELAAKFVNNTGAPIFLTGKAGTGKTTFLKNLALQTHKNHVIVAPTGIAALNAGGVTIHSQFLFPLGFFLPVNEPEGNFSDQYGCFTQHTLIRKHPLNALRKNVLKSIDLLVIDEVSMLRADVLDAIDYRLRSVKRNYNTPFGGVQILMIGDLFQLPPIVRENEWQVLSKFYPSMHFFEARVLQESGLVYLELDKIFRQQDEDFIQVLNHLRENAVTDQDIALLNKHFKTQDEIAEVKDCITITTHNYKADQINRDQLMALKGESKFYEAEIENDFPENIYPLPKSLELRVGAQVMFIKNDSSGSQDYFNGKLATVDELTHDQIKVVLEGTRVVYQLRKETWENKKYVINPDTKELEEEVIGTFSQYPIKTAWAVTVHKSQGLTFDQAIIDVGNAFAPGQVYVALSRLRSLDGLILRTRIQNNALASDSQVQTFVESAQKHSKLDELLGAHQQRYLSLLVGETFDLQSLLQEINSFQRKNDSSLEFEDPEMQKAVSDIAALLRNEATTAGKFSNQLRFLLQQDEKAKLMERLDKGATYFKGFLTDALEKILIHRAEVERFSRTKTYANGLEELEVSLLRKYGEISKVSRLISSILEGKIPRKMNDLELDKINLRLRLAESAKQAAADNPKFASTKTGRKKAGKANLKRKVGETYEITFGMINDGKSIGDIVVARGLAESTIKGHLAKGIQEGRVELEDCLPLEVISEINSQLENIKNLQALRIHFEGKYDYNTIKMVVAGKSDT</sequence>
<dbReference type="STRING" id="305507.SAMN04489724_2445"/>
<dbReference type="Pfam" id="PF14493">
    <property type="entry name" value="HTH_40"/>
    <property type="match status" value="1"/>
</dbReference>
<dbReference type="GO" id="GO:0000723">
    <property type="term" value="P:telomere maintenance"/>
    <property type="evidence" value="ECO:0007669"/>
    <property type="project" value="InterPro"/>
</dbReference>
<dbReference type="AlphaFoldDB" id="A0A1I7BI42"/>
<protein>
    <submittedName>
        <fullName evidence="2">Helicase</fullName>
    </submittedName>
</protein>
<evidence type="ECO:0000313" key="3">
    <source>
        <dbReference type="Proteomes" id="UP000199673"/>
    </source>
</evidence>
<evidence type="ECO:0000313" key="2">
    <source>
        <dbReference type="EMBL" id="SFT86827.1"/>
    </source>
</evidence>
<dbReference type="InterPro" id="IPR003593">
    <property type="entry name" value="AAA+_ATPase"/>
</dbReference>
<dbReference type="FunFam" id="3.40.50.300:FF:001498">
    <property type="entry name" value="ATP-dependent DNA helicase"/>
    <property type="match status" value="1"/>
</dbReference>
<dbReference type="SUPFAM" id="SSF52540">
    <property type="entry name" value="P-loop containing nucleoside triphosphate hydrolases"/>
    <property type="match status" value="2"/>
</dbReference>
<dbReference type="GO" id="GO:0003678">
    <property type="term" value="F:DNA helicase activity"/>
    <property type="evidence" value="ECO:0007669"/>
    <property type="project" value="InterPro"/>
</dbReference>
<feature type="domain" description="AAA+ ATPase" evidence="1">
    <location>
        <begin position="19"/>
        <end position="179"/>
    </location>
</feature>
<reference evidence="3" key="1">
    <citation type="submission" date="2016-10" db="EMBL/GenBank/DDBJ databases">
        <authorList>
            <person name="Varghese N."/>
            <person name="Submissions S."/>
        </authorList>
    </citation>
    <scope>NUCLEOTIDE SEQUENCE [LARGE SCALE GENOMIC DNA]</scope>
    <source>
        <strain evidence="3">DSM 23445</strain>
    </source>
</reference>
<dbReference type="InterPro" id="IPR027417">
    <property type="entry name" value="P-loop_NTPase"/>
</dbReference>
<dbReference type="InterPro" id="IPR029491">
    <property type="entry name" value="Helicase_HTH"/>
</dbReference>
<gene>
    <name evidence="2" type="ORF">SAMN04489724_2445</name>
</gene>
<evidence type="ECO:0000259" key="1">
    <source>
        <dbReference type="SMART" id="SM00382"/>
    </source>
</evidence>
<dbReference type="PANTHER" id="PTHR47642">
    <property type="entry name" value="ATP-DEPENDENT DNA HELICASE"/>
    <property type="match status" value="1"/>
</dbReference>
<accession>A0A1I7BI42</accession>
<dbReference type="Gene3D" id="3.40.50.300">
    <property type="entry name" value="P-loop containing nucleotide triphosphate hydrolases"/>
    <property type="match status" value="2"/>
</dbReference>
<keyword evidence="2" id="KW-0347">Helicase</keyword>
<organism evidence="2 3">
    <name type="scientific">Algoriphagus locisalis</name>
    <dbReference type="NCBI Taxonomy" id="305507"/>
    <lineage>
        <taxon>Bacteria</taxon>
        <taxon>Pseudomonadati</taxon>
        <taxon>Bacteroidota</taxon>
        <taxon>Cytophagia</taxon>
        <taxon>Cytophagales</taxon>
        <taxon>Cyclobacteriaceae</taxon>
        <taxon>Algoriphagus</taxon>
    </lineage>
</organism>
<keyword evidence="2" id="KW-0547">Nucleotide-binding</keyword>
<dbReference type="RefSeq" id="WP_091693300.1">
    <property type="nucleotide sequence ID" value="NZ_FPBF01000003.1"/>
</dbReference>
<dbReference type="InterPro" id="IPR051055">
    <property type="entry name" value="PIF1_helicase"/>
</dbReference>
<dbReference type="CDD" id="cd18809">
    <property type="entry name" value="SF1_C_RecD"/>
    <property type="match status" value="1"/>
</dbReference>
<dbReference type="Pfam" id="PF05970">
    <property type="entry name" value="PIF1"/>
    <property type="match status" value="1"/>
</dbReference>
<keyword evidence="2" id="KW-0378">Hydrolase</keyword>
<dbReference type="Proteomes" id="UP000199673">
    <property type="component" value="Unassembled WGS sequence"/>
</dbReference>
<dbReference type="GO" id="GO:0006281">
    <property type="term" value="P:DNA repair"/>
    <property type="evidence" value="ECO:0007669"/>
    <property type="project" value="InterPro"/>
</dbReference>
<dbReference type="InterPro" id="IPR010285">
    <property type="entry name" value="DNA_helicase_pif1-like_DEAD"/>
</dbReference>
<dbReference type="EMBL" id="FPBF01000003">
    <property type="protein sequence ID" value="SFT86827.1"/>
    <property type="molecule type" value="Genomic_DNA"/>
</dbReference>
<dbReference type="OrthoDB" id="9763659at2"/>
<name>A0A1I7BI42_9BACT</name>
<keyword evidence="2" id="KW-0067">ATP-binding</keyword>